<keyword evidence="3" id="KW-0808">Transferase</keyword>
<dbReference type="PROSITE" id="PS00107">
    <property type="entry name" value="PROTEIN_KINASE_ATP"/>
    <property type="match status" value="1"/>
</dbReference>
<dbReference type="PROSITE" id="PS00109">
    <property type="entry name" value="PROTEIN_KINASE_TYR"/>
    <property type="match status" value="1"/>
</dbReference>
<dbReference type="PROSITE" id="PS50060">
    <property type="entry name" value="MAM_2"/>
    <property type="match status" value="2"/>
</dbReference>
<protein>
    <recommendedName>
        <fullName evidence="17">Tyrosine-protein kinase receptor</fullName>
        <ecNumber evidence="17">2.7.10.1</ecNumber>
    </recommendedName>
</protein>
<dbReference type="InterPro" id="IPR000719">
    <property type="entry name" value="Prot_kinase_dom"/>
</dbReference>
<dbReference type="InterPro" id="IPR055163">
    <property type="entry name" value="ALK/LTK-like_GRD"/>
</dbReference>
<keyword evidence="23" id="KW-1185">Reference proteome</keyword>
<keyword evidence="14" id="KW-0325">Glycoprotein</keyword>
<keyword evidence="10 18" id="KW-0472">Membrane</keyword>
<evidence type="ECO:0000256" key="3">
    <source>
        <dbReference type="ARBA" id="ARBA00022679"/>
    </source>
</evidence>
<dbReference type="Pfam" id="PF07714">
    <property type="entry name" value="PK_Tyr_Ser-Thr"/>
    <property type="match status" value="1"/>
</dbReference>
<dbReference type="Pfam" id="PF12810">
    <property type="entry name" value="ALK_LTK_GRD"/>
    <property type="match status" value="1"/>
</dbReference>
<evidence type="ECO:0000256" key="19">
    <source>
        <dbReference type="SAM" id="SignalP"/>
    </source>
</evidence>
<evidence type="ECO:0000259" key="20">
    <source>
        <dbReference type="PROSITE" id="PS50011"/>
    </source>
</evidence>
<sequence>MKNQIMIIVNLIFIVNHLISTINNEKILEKISCDFNDGTLCDWILNTNNEDDGGGGGGNGGSIAQFLPIFNHTELFFDDYEHEKILLIRSNPKMDIVSIESPTLLTNDHDYEFSFQINMNFIGYIQIVIRQQQIETQILKIKGDHDQKWKTYSVGLPKYHKMNILLEIKFLTIIDPNSEYIALNYVKIIDKHHHKMDEKNDNCEYKCLNSNQCLSNQSICNIYKDCPFGDDEEQNCDLLPAGSYCNFDYDFCSWYNYDEPNSSGQWIHLTNNNNHDDNSIDSGSLGVIFKGIHKFALISYLKSPLFDSIPSYHSIISSNYFNSCKVHFSYIFHTISIDLALELEPFIDDNNNNNNNKQKPIQLWRYFNNKLSSKWTNVTVTLPTNFHQRYYLKFGAALGLKSTSTFGQKVYVAIDNFSLTKSCFGIDVPENERRIPLFIPKKEQMEKFFTIPKNKSINAFTFTTCGASGNHGPTYSQCELFYLNSSTRAAVFEKNKNLNLNLNINGTQMWIVPKTGYYTIIAKGGNGGRGLYDHPGGFGSLVRAIFHFQEGDTIFLVIGHSGNDVCRESTKNFDQCKYPRKNSNKISIGGGGGGATYVFKLNPYSNSVEKFEPLLIAGGGGGGNGKFDPNFKLSSAQHGRGFDIYNSGFQGIGDRSGGGWNSSPIIQNNQTGQSLLDGAIGGLVCPQLSEWNVTGGFGGGGGGCQSGGGGGGYQGGNVRKPFDAGDGGTSYVTFNQSFLQSFSNPNMLSLSEQEEMIANGFVMVIPQIDDCCNDGQFACLITGEFQNYSTDKYCICGLEKFLPNSCIYEPPRYEIILWAALFIISIALILITFILIVFQKRNSKKKQNLQRNEPNDMYLLSNSDSTDLQLSRLRSHNIITEYNPNYEFGGSTCTLGDLPEIPREKLNLVKALGQGAFGEVYQGFLHQMPDENNDELPVAVKTLPEYSANKQAEMDFLMEALIMSKFNHRNIVRFIGICFEKMPRFIILELLSGGDLRTFLRENRSVVEKPSTLVMGDLLVMALDVACGCQYLEANHFIHRDIAARNCLLTSKIKMITNTNQSFNSDGKFDINNYKNGFQNSGIVVKIADFGMARDIYRANYYRKGGKAMLPVKWMPPEAFLDGIFTSKTDVWSFGVLLWEVMSMGYLPYPGRGNQEVMQLVTAGGRLECPNSLTPSQIYDIMMQCWNASPELRPNFTKIIENIGDCLRDPDILNIPLPIFHRSASMEKDNTLMRPPPDATDYLIPNNFGSQTNSNYSVATEKTELLSPDTCSTLSCNNDDNHNHKNFDTIIDDQQNDHSNLQQQNFDYLNQPNRFNTEIILNPNRFNNQNQSVRYVNVNVNNSMIQTKNI</sequence>
<dbReference type="PRINTS" id="PR00109">
    <property type="entry name" value="TYRKINASE"/>
</dbReference>
<organism evidence="22 23">
    <name type="scientific">Dermatophagoides pteronyssinus</name>
    <name type="common">European house dust mite</name>
    <dbReference type="NCBI Taxonomy" id="6956"/>
    <lineage>
        <taxon>Eukaryota</taxon>
        <taxon>Metazoa</taxon>
        <taxon>Ecdysozoa</taxon>
        <taxon>Arthropoda</taxon>
        <taxon>Chelicerata</taxon>
        <taxon>Arachnida</taxon>
        <taxon>Acari</taxon>
        <taxon>Acariformes</taxon>
        <taxon>Sarcoptiformes</taxon>
        <taxon>Astigmata</taxon>
        <taxon>Psoroptidia</taxon>
        <taxon>Analgoidea</taxon>
        <taxon>Pyroglyphidae</taxon>
        <taxon>Dermatophagoidinae</taxon>
        <taxon>Dermatophagoides</taxon>
    </lineage>
</organism>
<dbReference type="InterPro" id="IPR050122">
    <property type="entry name" value="RTK"/>
</dbReference>
<keyword evidence="13 17" id="KW-0675">Receptor</keyword>
<dbReference type="Gene3D" id="3.30.200.20">
    <property type="entry name" value="Phosphorylase Kinase, domain 1"/>
    <property type="match status" value="1"/>
</dbReference>
<accession>A0ABQ8JHN1</accession>
<dbReference type="SUPFAM" id="SSF56112">
    <property type="entry name" value="Protein kinase-like (PK-like)"/>
    <property type="match status" value="1"/>
</dbReference>
<evidence type="ECO:0000256" key="16">
    <source>
        <dbReference type="PROSITE-ProRule" id="PRU10141"/>
    </source>
</evidence>
<dbReference type="InterPro" id="IPR020635">
    <property type="entry name" value="Tyr_kinase_cat_dom"/>
</dbReference>
<evidence type="ECO:0000313" key="22">
    <source>
        <dbReference type="EMBL" id="KAH9422121.1"/>
    </source>
</evidence>
<name>A0ABQ8JHN1_DERPT</name>
<dbReference type="InterPro" id="IPR000998">
    <property type="entry name" value="MAM_dom"/>
</dbReference>
<keyword evidence="8 16" id="KW-0067">ATP-binding</keyword>
<feature type="chain" id="PRO_5045086403" description="Tyrosine-protein kinase receptor" evidence="19">
    <location>
        <begin position="22"/>
        <end position="1350"/>
    </location>
</feature>
<evidence type="ECO:0000256" key="6">
    <source>
        <dbReference type="ARBA" id="ARBA00022741"/>
    </source>
</evidence>
<dbReference type="Gene3D" id="1.10.510.10">
    <property type="entry name" value="Transferase(Phosphotransferase) domain 1"/>
    <property type="match status" value="1"/>
</dbReference>
<dbReference type="InterPro" id="IPR001245">
    <property type="entry name" value="Ser-Thr/Tyr_kinase_cat_dom"/>
</dbReference>
<evidence type="ECO:0000256" key="4">
    <source>
        <dbReference type="ARBA" id="ARBA00022692"/>
    </source>
</evidence>
<dbReference type="InterPro" id="IPR017441">
    <property type="entry name" value="Protein_kinase_ATP_BS"/>
</dbReference>
<dbReference type="EMBL" id="NJHN03000037">
    <property type="protein sequence ID" value="KAH9422121.1"/>
    <property type="molecule type" value="Genomic_DNA"/>
</dbReference>
<comment type="catalytic activity">
    <reaction evidence="15 17">
        <text>L-tyrosyl-[protein] + ATP = O-phospho-L-tyrosyl-[protein] + ADP + H(+)</text>
        <dbReference type="Rhea" id="RHEA:10596"/>
        <dbReference type="Rhea" id="RHEA-COMP:10136"/>
        <dbReference type="Rhea" id="RHEA-COMP:20101"/>
        <dbReference type="ChEBI" id="CHEBI:15378"/>
        <dbReference type="ChEBI" id="CHEBI:30616"/>
        <dbReference type="ChEBI" id="CHEBI:46858"/>
        <dbReference type="ChEBI" id="CHEBI:61978"/>
        <dbReference type="ChEBI" id="CHEBI:456216"/>
        <dbReference type="EC" id="2.7.10.1"/>
    </reaction>
</comment>
<dbReference type="PANTHER" id="PTHR24416:SF604">
    <property type="entry name" value="RECEPTOR PROTEIN-TYROSINE KINASE"/>
    <property type="match status" value="1"/>
</dbReference>
<dbReference type="EC" id="2.7.10.1" evidence="17"/>
<evidence type="ECO:0000256" key="18">
    <source>
        <dbReference type="SAM" id="Phobius"/>
    </source>
</evidence>
<evidence type="ECO:0000256" key="12">
    <source>
        <dbReference type="ARBA" id="ARBA00023157"/>
    </source>
</evidence>
<keyword evidence="4 17" id="KW-0812">Transmembrane</keyword>
<dbReference type="Proteomes" id="UP000887458">
    <property type="component" value="Unassembled WGS sequence"/>
</dbReference>
<proteinExistence type="inferred from homology"/>
<evidence type="ECO:0000256" key="5">
    <source>
        <dbReference type="ARBA" id="ARBA00022729"/>
    </source>
</evidence>
<dbReference type="InterPro" id="IPR002011">
    <property type="entry name" value="Tyr_kinase_rcpt_2_CS"/>
</dbReference>
<evidence type="ECO:0000256" key="13">
    <source>
        <dbReference type="ARBA" id="ARBA00023170"/>
    </source>
</evidence>
<dbReference type="PANTHER" id="PTHR24416">
    <property type="entry name" value="TYROSINE-PROTEIN KINASE RECEPTOR"/>
    <property type="match status" value="1"/>
</dbReference>
<evidence type="ECO:0000256" key="14">
    <source>
        <dbReference type="ARBA" id="ARBA00023180"/>
    </source>
</evidence>
<dbReference type="PROSITE" id="PS00239">
    <property type="entry name" value="RECEPTOR_TYR_KIN_II"/>
    <property type="match status" value="1"/>
</dbReference>
<evidence type="ECO:0000256" key="1">
    <source>
        <dbReference type="ARBA" id="ARBA00004251"/>
    </source>
</evidence>
<dbReference type="InterPro" id="IPR013320">
    <property type="entry name" value="ConA-like_dom_sf"/>
</dbReference>
<dbReference type="InterPro" id="IPR008266">
    <property type="entry name" value="Tyr_kinase_AS"/>
</dbReference>
<keyword evidence="9 18" id="KW-1133">Transmembrane helix</keyword>
<dbReference type="InterPro" id="IPR011009">
    <property type="entry name" value="Kinase-like_dom_sf"/>
</dbReference>
<comment type="similarity">
    <text evidence="17">Belongs to the protein kinase superfamily. Tyr protein kinase family. Insulin receptor subfamily.</text>
</comment>
<evidence type="ECO:0000256" key="8">
    <source>
        <dbReference type="ARBA" id="ARBA00022840"/>
    </source>
</evidence>
<feature type="signal peptide" evidence="19">
    <location>
        <begin position="1"/>
        <end position="21"/>
    </location>
</feature>
<dbReference type="Gene3D" id="2.60.120.200">
    <property type="match status" value="2"/>
</dbReference>
<dbReference type="SUPFAM" id="SSF49899">
    <property type="entry name" value="Concanavalin A-like lectins/glucanases"/>
    <property type="match status" value="1"/>
</dbReference>
<reference evidence="22 23" key="2">
    <citation type="journal article" date="2022" name="Mol. Biol. Evol.">
        <title>Comparative Genomics Reveals Insights into the Divergent Evolution of Astigmatic Mites and Household Pest Adaptations.</title>
        <authorList>
            <person name="Xiong Q."/>
            <person name="Wan A.T."/>
            <person name="Liu X."/>
            <person name="Fung C.S."/>
            <person name="Xiao X."/>
            <person name="Malainual N."/>
            <person name="Hou J."/>
            <person name="Wang L."/>
            <person name="Wang M."/>
            <person name="Yang K.Y."/>
            <person name="Cui Y."/>
            <person name="Leung E.L."/>
            <person name="Nong W."/>
            <person name="Shin S.K."/>
            <person name="Au S.W."/>
            <person name="Jeong K.Y."/>
            <person name="Chew F.T."/>
            <person name="Hui J.H."/>
            <person name="Leung T.F."/>
            <person name="Tungtrongchitr A."/>
            <person name="Zhong N."/>
            <person name="Liu Z."/>
            <person name="Tsui S.K."/>
        </authorList>
    </citation>
    <scope>NUCLEOTIDE SEQUENCE [LARGE SCALE GENOMIC DNA]</scope>
    <source>
        <strain evidence="22">Derp</strain>
    </source>
</reference>
<gene>
    <name evidence="22" type="ORF">DERP_002415</name>
</gene>
<evidence type="ECO:0000256" key="17">
    <source>
        <dbReference type="RuleBase" id="RU000312"/>
    </source>
</evidence>
<dbReference type="SMART" id="SM00219">
    <property type="entry name" value="TyrKc"/>
    <property type="match status" value="1"/>
</dbReference>
<evidence type="ECO:0000259" key="21">
    <source>
        <dbReference type="PROSITE" id="PS50060"/>
    </source>
</evidence>
<feature type="transmembrane region" description="Helical" evidence="18">
    <location>
        <begin position="815"/>
        <end position="838"/>
    </location>
</feature>
<evidence type="ECO:0000256" key="11">
    <source>
        <dbReference type="ARBA" id="ARBA00023137"/>
    </source>
</evidence>
<feature type="domain" description="MAM" evidence="21">
    <location>
        <begin position="31"/>
        <end position="205"/>
    </location>
</feature>
<comment type="caution">
    <text evidence="22">The sequence shown here is derived from an EMBL/GenBank/DDBJ whole genome shotgun (WGS) entry which is preliminary data.</text>
</comment>
<comment type="subcellular location">
    <subcellularLocation>
        <location evidence="1">Cell membrane</location>
        <topology evidence="1">Single-pass type I membrane protein</topology>
    </subcellularLocation>
</comment>
<keyword evidence="17" id="KW-0597">Phosphoprotein</keyword>
<reference evidence="22 23" key="1">
    <citation type="journal article" date="2018" name="J. Allergy Clin. Immunol.">
        <title>High-quality assembly of Dermatophagoides pteronyssinus genome and transcriptome reveals a wide range of novel allergens.</title>
        <authorList>
            <person name="Liu X.Y."/>
            <person name="Yang K.Y."/>
            <person name="Wang M.Q."/>
            <person name="Kwok J.S."/>
            <person name="Zeng X."/>
            <person name="Yang Z."/>
            <person name="Xiao X.J."/>
            <person name="Lau C.P."/>
            <person name="Li Y."/>
            <person name="Huang Z.M."/>
            <person name="Ba J.G."/>
            <person name="Yim A.K."/>
            <person name="Ouyang C.Y."/>
            <person name="Ngai S.M."/>
            <person name="Chan T.F."/>
            <person name="Leung E.L."/>
            <person name="Liu L."/>
            <person name="Liu Z.G."/>
            <person name="Tsui S.K."/>
        </authorList>
    </citation>
    <scope>NUCLEOTIDE SEQUENCE [LARGE SCALE GENOMIC DNA]</scope>
    <source>
        <strain evidence="22">Derp</strain>
    </source>
</reference>
<feature type="binding site" evidence="16">
    <location>
        <position position="941"/>
    </location>
    <ligand>
        <name>ATP</name>
        <dbReference type="ChEBI" id="CHEBI:30616"/>
    </ligand>
</feature>
<evidence type="ECO:0000256" key="2">
    <source>
        <dbReference type="ARBA" id="ARBA00022475"/>
    </source>
</evidence>
<feature type="domain" description="MAM" evidence="21">
    <location>
        <begin position="243"/>
        <end position="425"/>
    </location>
</feature>
<keyword evidence="6 16" id="KW-0547">Nucleotide-binding</keyword>
<evidence type="ECO:0000313" key="23">
    <source>
        <dbReference type="Proteomes" id="UP000887458"/>
    </source>
</evidence>
<evidence type="ECO:0000256" key="10">
    <source>
        <dbReference type="ARBA" id="ARBA00023136"/>
    </source>
</evidence>
<keyword evidence="11" id="KW-0829">Tyrosine-protein kinase</keyword>
<keyword evidence="12" id="KW-1015">Disulfide bond</keyword>
<evidence type="ECO:0000256" key="7">
    <source>
        <dbReference type="ARBA" id="ARBA00022777"/>
    </source>
</evidence>
<dbReference type="PROSITE" id="PS50011">
    <property type="entry name" value="PROTEIN_KINASE_DOM"/>
    <property type="match status" value="1"/>
</dbReference>
<keyword evidence="7" id="KW-0418">Kinase</keyword>
<keyword evidence="2" id="KW-1003">Cell membrane</keyword>
<keyword evidence="5 19" id="KW-0732">Signal</keyword>
<feature type="domain" description="Protein kinase" evidence="20">
    <location>
        <begin position="906"/>
        <end position="1212"/>
    </location>
</feature>
<evidence type="ECO:0000256" key="9">
    <source>
        <dbReference type="ARBA" id="ARBA00022989"/>
    </source>
</evidence>
<evidence type="ECO:0000256" key="15">
    <source>
        <dbReference type="ARBA" id="ARBA00051243"/>
    </source>
</evidence>